<keyword evidence="3" id="KW-1185">Reference proteome</keyword>
<sequence length="141" mass="16107">MNSFTFEIECARDGIESTYLAIKRLPKHEDMHPSKSTDWTRQKLVVQPILVESATMECFFLQSRMTRFIGMGGIATSNNGGSVLAENESGIWRFLKMKRRRSKFVDPFLLAEKGNKRREEQSPSTNSVKLAEKYNPAISND</sequence>
<name>A0ABD1T3C0_9LAMI</name>
<evidence type="ECO:0000256" key="1">
    <source>
        <dbReference type="SAM" id="MobiDB-lite"/>
    </source>
</evidence>
<evidence type="ECO:0000313" key="2">
    <source>
        <dbReference type="EMBL" id="KAL2507125.1"/>
    </source>
</evidence>
<protein>
    <submittedName>
        <fullName evidence="2">Uncharacterized protein</fullName>
    </submittedName>
</protein>
<accession>A0ABD1T3C0</accession>
<proteinExistence type="predicted"/>
<dbReference type="AlphaFoldDB" id="A0ABD1T3C0"/>
<feature type="region of interest" description="Disordered" evidence="1">
    <location>
        <begin position="114"/>
        <end position="141"/>
    </location>
</feature>
<dbReference type="EMBL" id="JBFOLJ010000009">
    <property type="protein sequence ID" value="KAL2507125.1"/>
    <property type="molecule type" value="Genomic_DNA"/>
</dbReference>
<comment type="caution">
    <text evidence="2">The sequence shown here is derived from an EMBL/GenBank/DDBJ whole genome shotgun (WGS) entry which is preliminary data.</text>
</comment>
<evidence type="ECO:0000313" key="3">
    <source>
        <dbReference type="Proteomes" id="UP001604277"/>
    </source>
</evidence>
<dbReference type="Proteomes" id="UP001604277">
    <property type="component" value="Unassembled WGS sequence"/>
</dbReference>
<gene>
    <name evidence="2" type="ORF">Fot_30772</name>
</gene>
<reference evidence="3" key="1">
    <citation type="submission" date="2024-07" db="EMBL/GenBank/DDBJ databases">
        <title>Two chromosome-level genome assemblies of Korean endemic species Abeliophyllum distichum and Forsythia ovata (Oleaceae).</title>
        <authorList>
            <person name="Jang H."/>
        </authorList>
    </citation>
    <scope>NUCLEOTIDE SEQUENCE [LARGE SCALE GENOMIC DNA]</scope>
</reference>
<organism evidence="2 3">
    <name type="scientific">Forsythia ovata</name>
    <dbReference type="NCBI Taxonomy" id="205694"/>
    <lineage>
        <taxon>Eukaryota</taxon>
        <taxon>Viridiplantae</taxon>
        <taxon>Streptophyta</taxon>
        <taxon>Embryophyta</taxon>
        <taxon>Tracheophyta</taxon>
        <taxon>Spermatophyta</taxon>
        <taxon>Magnoliopsida</taxon>
        <taxon>eudicotyledons</taxon>
        <taxon>Gunneridae</taxon>
        <taxon>Pentapetalae</taxon>
        <taxon>asterids</taxon>
        <taxon>lamiids</taxon>
        <taxon>Lamiales</taxon>
        <taxon>Oleaceae</taxon>
        <taxon>Forsythieae</taxon>
        <taxon>Forsythia</taxon>
    </lineage>
</organism>